<gene>
    <name evidence="2" type="ORF">IQ230_05315</name>
</gene>
<reference evidence="2 3" key="1">
    <citation type="submission" date="2020-10" db="EMBL/GenBank/DDBJ databases">
        <authorList>
            <person name="Castelo-Branco R."/>
            <person name="Eusebio N."/>
            <person name="Adriana R."/>
            <person name="Vieira A."/>
            <person name="Brugerolle De Fraissinette N."/>
            <person name="Rezende De Castro R."/>
            <person name="Schneider M.P."/>
            <person name="Vasconcelos V."/>
            <person name="Leao P.N."/>
        </authorList>
    </citation>
    <scope>NUCLEOTIDE SEQUENCE [LARGE SCALE GENOMIC DNA]</scope>
    <source>
        <strain evidence="2 3">LEGE 06123</strain>
    </source>
</reference>
<dbReference type="EMBL" id="JADEWN010000009">
    <property type="protein sequence ID" value="MBE9189789.1"/>
    <property type="molecule type" value="Genomic_DNA"/>
</dbReference>
<organism evidence="2 3">
    <name type="scientific">Gloeocapsopsis crepidinum LEGE 06123</name>
    <dbReference type="NCBI Taxonomy" id="588587"/>
    <lineage>
        <taxon>Bacteria</taxon>
        <taxon>Bacillati</taxon>
        <taxon>Cyanobacteriota</taxon>
        <taxon>Cyanophyceae</taxon>
        <taxon>Oscillatoriophycideae</taxon>
        <taxon>Chroococcales</taxon>
        <taxon>Chroococcaceae</taxon>
        <taxon>Gloeocapsopsis</taxon>
    </lineage>
</organism>
<dbReference type="PRINTS" id="PR00445">
    <property type="entry name" value="HUPFHYPC"/>
</dbReference>
<dbReference type="SUPFAM" id="SSF159127">
    <property type="entry name" value="HupF/HypC-like"/>
    <property type="match status" value="1"/>
</dbReference>
<evidence type="ECO:0000256" key="1">
    <source>
        <dbReference type="ARBA" id="ARBA00006018"/>
    </source>
</evidence>
<dbReference type="Gene3D" id="2.30.30.140">
    <property type="match status" value="1"/>
</dbReference>
<dbReference type="InterPro" id="IPR001109">
    <property type="entry name" value="Hydrogenase_HupF/HypC"/>
</dbReference>
<evidence type="ECO:0000313" key="2">
    <source>
        <dbReference type="EMBL" id="MBE9189789.1"/>
    </source>
</evidence>
<keyword evidence="3" id="KW-1185">Reference proteome</keyword>
<dbReference type="PANTHER" id="PTHR35177">
    <property type="entry name" value="HYDROGENASE MATURATION FACTOR HYBG"/>
    <property type="match status" value="1"/>
</dbReference>
<proteinExistence type="inferred from homology"/>
<dbReference type="Proteomes" id="UP000651156">
    <property type="component" value="Unassembled WGS sequence"/>
</dbReference>
<dbReference type="InterPro" id="IPR019812">
    <property type="entry name" value="Hydgase_assmbl_chp_CS"/>
</dbReference>
<dbReference type="PROSITE" id="PS01097">
    <property type="entry name" value="HUPF_HYPC"/>
    <property type="match status" value="1"/>
</dbReference>
<name>A0ABR9UND8_9CHRO</name>
<dbReference type="RefSeq" id="WP_193931119.1">
    <property type="nucleotide sequence ID" value="NZ_CAWPMZ010000150.1"/>
</dbReference>
<protein>
    <submittedName>
        <fullName evidence="2">HypC/HybG/HupF family hydrogenase formation chaperone</fullName>
    </submittedName>
</protein>
<sequence>MCLAVPGKIISINHHENPLLQTGRVSFGGVIKEMSLAYIPTAKVDDYAIVHAGFAISLLNIEEAESTLTYLQQISERNISRNQ</sequence>
<comment type="similarity">
    <text evidence="1">Belongs to the HupF/HypC family.</text>
</comment>
<dbReference type="NCBIfam" id="TIGR00074">
    <property type="entry name" value="hypC_hupF"/>
    <property type="match status" value="1"/>
</dbReference>
<comment type="caution">
    <text evidence="2">The sequence shown here is derived from an EMBL/GenBank/DDBJ whole genome shotgun (WGS) entry which is preliminary data.</text>
</comment>
<dbReference type="PANTHER" id="PTHR35177:SF2">
    <property type="entry name" value="HYDROGENASE MATURATION FACTOR HYBG"/>
    <property type="match status" value="1"/>
</dbReference>
<dbReference type="Pfam" id="PF01455">
    <property type="entry name" value="HupF_HypC"/>
    <property type="match status" value="1"/>
</dbReference>
<evidence type="ECO:0000313" key="3">
    <source>
        <dbReference type="Proteomes" id="UP000651156"/>
    </source>
</evidence>
<accession>A0ABR9UND8</accession>